<evidence type="ECO:0000256" key="1">
    <source>
        <dbReference type="ARBA" id="ARBA00004251"/>
    </source>
</evidence>
<reference evidence="12" key="1">
    <citation type="submission" date="2022-07" db="EMBL/GenBank/DDBJ databases">
        <authorList>
            <person name="Trinca V."/>
            <person name="Uliana J.V.C."/>
            <person name="Torres T.T."/>
            <person name="Ward R.J."/>
            <person name="Monesi N."/>
        </authorList>
    </citation>
    <scope>NUCLEOTIDE SEQUENCE</scope>
    <source>
        <strain evidence="12">HSMRA1968</strain>
        <tissue evidence="12">Whole embryos</tissue>
    </source>
</reference>
<keyword evidence="7" id="KW-0653">Protein transport</keyword>
<feature type="signal peptide" evidence="11">
    <location>
        <begin position="1"/>
        <end position="16"/>
    </location>
</feature>
<dbReference type="GO" id="GO:0016324">
    <property type="term" value="C:apical plasma membrane"/>
    <property type="evidence" value="ECO:0007669"/>
    <property type="project" value="TreeGrafter"/>
</dbReference>
<evidence type="ECO:0000256" key="8">
    <source>
        <dbReference type="ARBA" id="ARBA00022989"/>
    </source>
</evidence>
<keyword evidence="4" id="KW-1003">Cell membrane</keyword>
<dbReference type="AlphaFoldDB" id="A0A9Q0MNR9"/>
<evidence type="ECO:0000256" key="3">
    <source>
        <dbReference type="ARBA" id="ARBA00022448"/>
    </source>
</evidence>
<dbReference type="Proteomes" id="UP001151699">
    <property type="component" value="Unassembled WGS sequence"/>
</dbReference>
<accession>A0A9Q0MNR9</accession>
<comment type="subcellular location">
    <subcellularLocation>
        <location evidence="1">Cell membrane</location>
        <topology evidence="1">Single-pass type I membrane protein</topology>
    </subcellularLocation>
</comment>
<dbReference type="GO" id="GO:0006898">
    <property type="term" value="P:receptor-mediated endocytosis"/>
    <property type="evidence" value="ECO:0007669"/>
    <property type="project" value="TreeGrafter"/>
</dbReference>
<dbReference type="PANTHER" id="PTHR14995">
    <property type="entry name" value="AMNIONLESS"/>
    <property type="match status" value="1"/>
</dbReference>
<evidence type="ECO:0000256" key="7">
    <source>
        <dbReference type="ARBA" id="ARBA00022927"/>
    </source>
</evidence>
<feature type="chain" id="PRO_5040451694" description="Protein amnionless" evidence="11">
    <location>
        <begin position="17"/>
        <end position="490"/>
    </location>
</feature>
<keyword evidence="8 10" id="KW-1133">Transmembrane helix</keyword>
<name>A0A9Q0MNR9_9DIPT</name>
<evidence type="ECO:0000256" key="11">
    <source>
        <dbReference type="SAM" id="SignalP"/>
    </source>
</evidence>
<dbReference type="GO" id="GO:0015031">
    <property type="term" value="P:protein transport"/>
    <property type="evidence" value="ECO:0007669"/>
    <property type="project" value="UniProtKB-KW"/>
</dbReference>
<keyword evidence="3" id="KW-0813">Transport</keyword>
<dbReference type="PANTHER" id="PTHR14995:SF2">
    <property type="entry name" value="PROTEIN AMNIONLESS"/>
    <property type="match status" value="1"/>
</dbReference>
<dbReference type="InterPro" id="IPR026112">
    <property type="entry name" value="AMN"/>
</dbReference>
<keyword evidence="9 10" id="KW-0472">Membrane</keyword>
<evidence type="ECO:0000256" key="2">
    <source>
        <dbReference type="ARBA" id="ARBA00021200"/>
    </source>
</evidence>
<organism evidence="12 13">
    <name type="scientific">Pseudolycoriella hygida</name>
    <dbReference type="NCBI Taxonomy" id="35572"/>
    <lineage>
        <taxon>Eukaryota</taxon>
        <taxon>Metazoa</taxon>
        <taxon>Ecdysozoa</taxon>
        <taxon>Arthropoda</taxon>
        <taxon>Hexapoda</taxon>
        <taxon>Insecta</taxon>
        <taxon>Pterygota</taxon>
        <taxon>Neoptera</taxon>
        <taxon>Endopterygota</taxon>
        <taxon>Diptera</taxon>
        <taxon>Nematocera</taxon>
        <taxon>Sciaroidea</taxon>
        <taxon>Sciaridae</taxon>
        <taxon>Pseudolycoriella</taxon>
    </lineage>
</organism>
<evidence type="ECO:0000256" key="4">
    <source>
        <dbReference type="ARBA" id="ARBA00022475"/>
    </source>
</evidence>
<evidence type="ECO:0000313" key="13">
    <source>
        <dbReference type="Proteomes" id="UP001151699"/>
    </source>
</evidence>
<gene>
    <name evidence="12" type="ORF">Bhyg_17092</name>
</gene>
<keyword evidence="6 11" id="KW-0732">Signal</keyword>
<protein>
    <recommendedName>
        <fullName evidence="2">Protein amnionless</fullName>
    </recommendedName>
</protein>
<dbReference type="Pfam" id="PF14828">
    <property type="entry name" value="Amnionless"/>
    <property type="match status" value="1"/>
</dbReference>
<evidence type="ECO:0000256" key="6">
    <source>
        <dbReference type="ARBA" id="ARBA00022729"/>
    </source>
</evidence>
<evidence type="ECO:0000313" key="12">
    <source>
        <dbReference type="EMBL" id="KAJ6634261.1"/>
    </source>
</evidence>
<dbReference type="GO" id="GO:0030139">
    <property type="term" value="C:endocytic vesicle"/>
    <property type="evidence" value="ECO:0007669"/>
    <property type="project" value="TreeGrafter"/>
</dbReference>
<dbReference type="EMBL" id="WJQU01000787">
    <property type="protein sequence ID" value="KAJ6634261.1"/>
    <property type="molecule type" value="Genomic_DNA"/>
</dbReference>
<feature type="transmembrane region" description="Helical" evidence="10">
    <location>
        <begin position="359"/>
        <end position="383"/>
    </location>
</feature>
<evidence type="ECO:0000256" key="5">
    <source>
        <dbReference type="ARBA" id="ARBA00022692"/>
    </source>
</evidence>
<dbReference type="OrthoDB" id="1898221at2759"/>
<keyword evidence="13" id="KW-1185">Reference proteome</keyword>
<evidence type="ECO:0000256" key="10">
    <source>
        <dbReference type="SAM" id="Phobius"/>
    </source>
</evidence>
<sequence length="490" mass="55965">MAFECFILLFVIFAHSDEIKAQGHTKIWTIRDEAYIDVGSDKSDCINQTFVYQKQGGIYFDIPEEINTIILPMNGAVIFQQNQEIKFKAKQPKCHGDDYYTRHFKMHILRDMSWFDTDNWRIKGSLSQNKAVPHIDRIPCECDVVEFPANHSLWIDLNFIPQLTVQQVIINGKSDNLNGFLDTNLGQSMFMYYRDYVRFQEGLCEGPKSCGCHDPALFKEYLDLVCIHSEVCQEPPCLDPIQPIGHCCPICGAMIQVTVGEDNCLSDFKSANENMELFTLMKEKYAGKVDGYIGMVRGDHDKEIKFQIIAVDKEDYNELSVQMVKGMSESKKFNAMLKADGNTHRVFYSGRPYHVNGLLSIWFIVFTSLLLVLSMFGTIYFYYGDDTNLKKYNPISRLRLFTSPFVFARFDNTRDDDTQSIAIEFEAPQPSTSIYETIASAFDNPLFKGRNKEKKIETIGPNVLNTCADDGESVSSVKLVEVELDSTDES</sequence>
<evidence type="ECO:0000256" key="9">
    <source>
        <dbReference type="ARBA" id="ARBA00023136"/>
    </source>
</evidence>
<proteinExistence type="predicted"/>
<keyword evidence="5 10" id="KW-0812">Transmembrane</keyword>
<comment type="caution">
    <text evidence="12">The sequence shown here is derived from an EMBL/GenBank/DDBJ whole genome shotgun (WGS) entry which is preliminary data.</text>
</comment>